<feature type="transmembrane region" description="Helical" evidence="2">
    <location>
        <begin position="314"/>
        <end position="332"/>
    </location>
</feature>
<name>A0A1Q4UXP6_9ACTN</name>
<dbReference type="EMBL" id="LFBV01000013">
    <property type="protein sequence ID" value="OKH90341.1"/>
    <property type="molecule type" value="Genomic_DNA"/>
</dbReference>
<feature type="transmembrane region" description="Helical" evidence="2">
    <location>
        <begin position="457"/>
        <end position="479"/>
    </location>
</feature>
<dbReference type="InterPro" id="IPR029058">
    <property type="entry name" value="AB_hydrolase_fold"/>
</dbReference>
<dbReference type="STRING" id="1048205.AB852_36240"/>
<sequence length="868" mass="91509">MLDDPHTVRVTGDGIAAVHRRFVDLDAELRSCAPDGRPVPEAYVWSNLTSGSGSRALWLLLLPFMVVNLAHWMRPPSHGRDRTASGYGLLVRLVALSLTVLLVAAVCQVALDLVAWQCAGTRACATRYSWLRFLSPDLDPGGWWSGPGRRLALAALVPAAVTGLLWYLSHRTWSVYESAEPPPPGPPLTDPPDDGTSPPDGTRPHDGTPHATASADGPASAPRAASAARVPGPAHGANRSTDRRPDHGTDPADHPTEPTDRADPTERPTARAEHHPDHPTDHAHPAPGAPDAGTTPLARPGFWYGRRLVARLRAAHTAAAFLTVAAAVATPVGRFDLRSGGPSWLGAAGLLLLVVIVAGAAVAVAVICRRGRSERHLDRHPDGPLVRFLPSAALAVLVLAAGYALWPRPGWRSGGRLPGDTAFGALMLLQGVLVLALAVTARLLYRAGPAPRTALRGFGGPAVAVLACALGGVMTGGVAQRVADWLDGSGTPGGAGPLPGPPVLLTWQASVIPPLLLVIALVLVRLSVATLRRARAEAPRVPADYPDEHPADPGDPYAPPAGDTARARRIALTRAGAALTDRAPVAVGALAVTTLLFGAFALAGAWGTGEVPGDAAQGTPDLVAGAADTAQAAGSWLIGAGFLLLVAWGRRAYRDPRARRTIGILWDVGTFWPRAAHPFAPPCYAERAVPDLTWRVDTWTRSTRGRLVISGHSQGSVLAAAAAWQLAPDVRARVALLTYGSPLERLYGRWFPSCFGPAALDALHREVDCWRNLYRDTDPIGGPVRLTGSCGPAVDRPALRDPLAFGRTPEHPLPAPVLGHSDYQADPAFEEERARLLRRLRPGALPLPRPAERPYEPREAPEPPVGAG</sequence>
<feature type="transmembrane region" description="Helical" evidence="2">
    <location>
        <begin position="426"/>
        <end position="445"/>
    </location>
</feature>
<evidence type="ECO:0000313" key="3">
    <source>
        <dbReference type="EMBL" id="OKH90341.1"/>
    </source>
</evidence>
<feature type="transmembrane region" description="Helical" evidence="2">
    <location>
        <begin position="583"/>
        <end position="609"/>
    </location>
</feature>
<gene>
    <name evidence="3" type="ORF">AB852_36240</name>
</gene>
<keyword evidence="2" id="KW-0472">Membrane</keyword>
<feature type="compositionally biased region" description="Pro residues" evidence="1">
    <location>
        <begin position="180"/>
        <end position="190"/>
    </location>
</feature>
<dbReference type="Proteomes" id="UP000186455">
    <property type="component" value="Unassembled WGS sequence"/>
</dbReference>
<evidence type="ECO:0000256" key="1">
    <source>
        <dbReference type="SAM" id="MobiDB-lite"/>
    </source>
</evidence>
<evidence type="ECO:0000256" key="2">
    <source>
        <dbReference type="SAM" id="Phobius"/>
    </source>
</evidence>
<evidence type="ECO:0000313" key="4">
    <source>
        <dbReference type="Proteomes" id="UP000186455"/>
    </source>
</evidence>
<feature type="transmembrane region" description="Helical" evidence="2">
    <location>
        <begin position="56"/>
        <end position="74"/>
    </location>
</feature>
<feature type="compositionally biased region" description="Basic and acidic residues" evidence="1">
    <location>
        <begin position="240"/>
        <end position="284"/>
    </location>
</feature>
<keyword evidence="2" id="KW-1133">Transmembrane helix</keyword>
<protein>
    <submittedName>
        <fullName evidence="3">Membrane protein</fullName>
    </submittedName>
</protein>
<feature type="transmembrane region" description="Helical" evidence="2">
    <location>
        <begin position="388"/>
        <end position="406"/>
    </location>
</feature>
<feature type="transmembrane region" description="Helical" evidence="2">
    <location>
        <begin position="505"/>
        <end position="526"/>
    </location>
</feature>
<organism evidence="3 4">
    <name type="scientific">Streptomyces uncialis</name>
    <dbReference type="NCBI Taxonomy" id="1048205"/>
    <lineage>
        <taxon>Bacteria</taxon>
        <taxon>Bacillati</taxon>
        <taxon>Actinomycetota</taxon>
        <taxon>Actinomycetes</taxon>
        <taxon>Kitasatosporales</taxon>
        <taxon>Streptomycetaceae</taxon>
        <taxon>Streptomyces</taxon>
    </lineage>
</organism>
<feature type="transmembrane region" description="Helical" evidence="2">
    <location>
        <begin position="151"/>
        <end position="168"/>
    </location>
</feature>
<feature type="transmembrane region" description="Helical" evidence="2">
    <location>
        <begin position="629"/>
        <end position="649"/>
    </location>
</feature>
<feature type="region of interest" description="Disordered" evidence="1">
    <location>
        <begin position="537"/>
        <end position="563"/>
    </location>
</feature>
<reference evidence="3 4" key="1">
    <citation type="submission" date="2015-06" db="EMBL/GenBank/DDBJ databases">
        <title>Cloning and characterization of the uncialamcin biosynthetic gene cluster.</title>
        <authorList>
            <person name="Yan X."/>
            <person name="Huang T."/>
            <person name="Ge H."/>
            <person name="Shen B."/>
        </authorList>
    </citation>
    <scope>NUCLEOTIDE SEQUENCE [LARGE SCALE GENOMIC DNA]</scope>
    <source>
        <strain evidence="3 4">DCA2648</strain>
    </source>
</reference>
<feature type="compositionally biased region" description="Low complexity" evidence="1">
    <location>
        <begin position="285"/>
        <end position="296"/>
    </location>
</feature>
<keyword evidence="2" id="KW-0812">Transmembrane</keyword>
<feature type="region of interest" description="Disordered" evidence="1">
    <location>
        <begin position="176"/>
        <end position="297"/>
    </location>
</feature>
<feature type="transmembrane region" description="Helical" evidence="2">
    <location>
        <begin position="344"/>
        <end position="367"/>
    </location>
</feature>
<feature type="transmembrane region" description="Helical" evidence="2">
    <location>
        <begin position="86"/>
        <end position="111"/>
    </location>
</feature>
<accession>A0A1Q4UXP6</accession>
<dbReference type="SUPFAM" id="SSF53474">
    <property type="entry name" value="alpha/beta-Hydrolases"/>
    <property type="match status" value="1"/>
</dbReference>
<feature type="compositionally biased region" description="Low complexity" evidence="1">
    <location>
        <begin position="213"/>
        <end position="234"/>
    </location>
</feature>
<dbReference type="AlphaFoldDB" id="A0A1Q4UXP6"/>
<proteinExistence type="predicted"/>
<feature type="region of interest" description="Disordered" evidence="1">
    <location>
        <begin position="840"/>
        <end position="868"/>
    </location>
</feature>
<keyword evidence="4" id="KW-1185">Reference proteome</keyword>
<feature type="compositionally biased region" description="Basic and acidic residues" evidence="1">
    <location>
        <begin position="850"/>
        <end position="861"/>
    </location>
</feature>
<comment type="caution">
    <text evidence="3">The sequence shown here is derived from an EMBL/GenBank/DDBJ whole genome shotgun (WGS) entry which is preliminary data.</text>
</comment>
<feature type="region of interest" description="Disordered" evidence="1">
    <location>
        <begin position="804"/>
        <end position="824"/>
    </location>
</feature>